<protein>
    <submittedName>
        <fullName evidence="1">Uncharacterized protein</fullName>
    </submittedName>
</protein>
<organism evidence="1">
    <name type="scientific">marine metagenome</name>
    <dbReference type="NCBI Taxonomy" id="408172"/>
    <lineage>
        <taxon>unclassified sequences</taxon>
        <taxon>metagenomes</taxon>
        <taxon>ecological metagenomes</taxon>
    </lineage>
</organism>
<feature type="non-terminal residue" evidence="1">
    <location>
        <position position="51"/>
    </location>
</feature>
<reference evidence="1" key="1">
    <citation type="submission" date="2018-05" db="EMBL/GenBank/DDBJ databases">
        <authorList>
            <person name="Lanie J.A."/>
            <person name="Ng W.-L."/>
            <person name="Kazmierczak K.M."/>
            <person name="Andrzejewski T.M."/>
            <person name="Davidsen T.M."/>
            <person name="Wayne K.J."/>
            <person name="Tettelin H."/>
            <person name="Glass J.I."/>
            <person name="Rusch D."/>
            <person name="Podicherti R."/>
            <person name="Tsui H.-C.T."/>
            <person name="Winkler M.E."/>
        </authorList>
    </citation>
    <scope>NUCLEOTIDE SEQUENCE</scope>
</reference>
<sequence>MRQFTGVKLINSAICRRRKWLATIIMAVLAGCGGANTTKKTDVSNKPSFED</sequence>
<dbReference type="EMBL" id="UINC01145609">
    <property type="protein sequence ID" value="SVD35849.1"/>
    <property type="molecule type" value="Genomic_DNA"/>
</dbReference>
<evidence type="ECO:0000313" key="1">
    <source>
        <dbReference type="EMBL" id="SVD35849.1"/>
    </source>
</evidence>
<gene>
    <name evidence="1" type="ORF">METZ01_LOCUS388703</name>
</gene>
<dbReference type="AlphaFoldDB" id="A0A382UNK6"/>
<name>A0A382UNK6_9ZZZZ</name>
<proteinExistence type="predicted"/>
<dbReference type="PROSITE" id="PS51257">
    <property type="entry name" value="PROKAR_LIPOPROTEIN"/>
    <property type="match status" value="1"/>
</dbReference>
<accession>A0A382UNK6</accession>